<organism evidence="6 7">
    <name type="scientific">Lacticaseibacillus nasuensis JCM 17158</name>
    <dbReference type="NCBI Taxonomy" id="1291734"/>
    <lineage>
        <taxon>Bacteria</taxon>
        <taxon>Bacillati</taxon>
        <taxon>Bacillota</taxon>
        <taxon>Bacilli</taxon>
        <taxon>Lactobacillales</taxon>
        <taxon>Lactobacillaceae</taxon>
        <taxon>Lacticaseibacillus</taxon>
    </lineage>
</organism>
<dbReference type="PATRIC" id="fig|1291734.4.peg.1692"/>
<dbReference type="InterPro" id="IPR017871">
    <property type="entry name" value="ABC_transporter-like_CS"/>
</dbReference>
<dbReference type="GO" id="GO:0016887">
    <property type="term" value="F:ATP hydrolysis activity"/>
    <property type="evidence" value="ECO:0007669"/>
    <property type="project" value="InterPro"/>
</dbReference>
<evidence type="ECO:0000256" key="3">
    <source>
        <dbReference type="ARBA" id="ARBA00022741"/>
    </source>
</evidence>
<evidence type="ECO:0000256" key="1">
    <source>
        <dbReference type="ARBA" id="ARBA00005417"/>
    </source>
</evidence>
<name>A0A0R1JQY9_9LACO</name>
<gene>
    <name evidence="6" type="ORF">FD02_GL001644</name>
</gene>
<evidence type="ECO:0000313" key="7">
    <source>
        <dbReference type="Proteomes" id="UP000051804"/>
    </source>
</evidence>
<sequence length="263" mass="28347">MTPAISLDHVTKHFGNKQVLQGVSFSIDPGTIVGYIGPNGAGKSTTVKIILGLLQQDGGTINLFGTPLRPEDNDYKRRIGYVPESADVFDALTAREYLTLIGQVYGLSADVAEAKAQGLATVVGLAPAFDRRIAGYSKGMRQLVLIIASLLHNPDLLFWDEPLNGLDANTVLIVEEILQELRNRGKTIFYSSHIMDVVQKLSDRIILLNDGVVAADGAFKDIAGAVDANAGLQELFSQLTGFNEHGQRAKEFVDLVMGGDAHD</sequence>
<comment type="similarity">
    <text evidence="1">Belongs to the ABC transporter superfamily.</text>
</comment>
<dbReference type="GO" id="GO:0005524">
    <property type="term" value="F:ATP binding"/>
    <property type="evidence" value="ECO:0007669"/>
    <property type="project" value="UniProtKB-KW"/>
</dbReference>
<proteinExistence type="inferred from homology"/>
<dbReference type="InterPro" id="IPR050763">
    <property type="entry name" value="ABC_transporter_ATP-binding"/>
</dbReference>
<keyword evidence="3" id="KW-0547">Nucleotide-binding</keyword>
<dbReference type="PROSITE" id="PS50893">
    <property type="entry name" value="ABC_TRANSPORTER_2"/>
    <property type="match status" value="1"/>
</dbReference>
<dbReference type="InterPro" id="IPR003439">
    <property type="entry name" value="ABC_transporter-like_ATP-bd"/>
</dbReference>
<dbReference type="EMBL" id="AZDJ01000003">
    <property type="protein sequence ID" value="KRK73814.1"/>
    <property type="molecule type" value="Genomic_DNA"/>
</dbReference>
<dbReference type="STRING" id="1291734.FD02_GL001644"/>
<comment type="caution">
    <text evidence="6">The sequence shown here is derived from an EMBL/GenBank/DDBJ whole genome shotgun (WGS) entry which is preliminary data.</text>
</comment>
<evidence type="ECO:0000256" key="2">
    <source>
        <dbReference type="ARBA" id="ARBA00022448"/>
    </source>
</evidence>
<keyword evidence="2" id="KW-0813">Transport</keyword>
<keyword evidence="4 6" id="KW-0067">ATP-binding</keyword>
<dbReference type="PANTHER" id="PTHR42711:SF5">
    <property type="entry name" value="ABC TRANSPORTER ATP-BINDING PROTEIN NATA"/>
    <property type="match status" value="1"/>
</dbReference>
<dbReference type="PANTHER" id="PTHR42711">
    <property type="entry name" value="ABC TRANSPORTER ATP-BINDING PROTEIN"/>
    <property type="match status" value="1"/>
</dbReference>
<dbReference type="AlphaFoldDB" id="A0A0R1JQY9"/>
<dbReference type="CDD" id="cd03230">
    <property type="entry name" value="ABC_DR_subfamily_A"/>
    <property type="match status" value="1"/>
</dbReference>
<dbReference type="RefSeq" id="WP_056949990.1">
    <property type="nucleotide sequence ID" value="NZ_AZDJ01000003.1"/>
</dbReference>
<accession>A0A0R1JQY9</accession>
<dbReference type="Gene3D" id="3.40.50.300">
    <property type="entry name" value="P-loop containing nucleotide triphosphate hydrolases"/>
    <property type="match status" value="1"/>
</dbReference>
<reference evidence="6 7" key="1">
    <citation type="journal article" date="2015" name="Genome Announc.">
        <title>Expanding the biotechnology potential of lactobacilli through comparative genomics of 213 strains and associated genera.</title>
        <authorList>
            <person name="Sun Z."/>
            <person name="Harris H.M."/>
            <person name="McCann A."/>
            <person name="Guo C."/>
            <person name="Argimon S."/>
            <person name="Zhang W."/>
            <person name="Yang X."/>
            <person name="Jeffery I.B."/>
            <person name="Cooney J.C."/>
            <person name="Kagawa T.F."/>
            <person name="Liu W."/>
            <person name="Song Y."/>
            <person name="Salvetti E."/>
            <person name="Wrobel A."/>
            <person name="Rasinkangas P."/>
            <person name="Parkhill J."/>
            <person name="Rea M.C."/>
            <person name="O'Sullivan O."/>
            <person name="Ritari J."/>
            <person name="Douillard F.P."/>
            <person name="Paul Ross R."/>
            <person name="Yang R."/>
            <person name="Briner A.E."/>
            <person name="Felis G.E."/>
            <person name="de Vos W.M."/>
            <person name="Barrangou R."/>
            <person name="Klaenhammer T.R."/>
            <person name="Caufield P.W."/>
            <person name="Cui Y."/>
            <person name="Zhang H."/>
            <person name="O'Toole P.W."/>
        </authorList>
    </citation>
    <scope>NUCLEOTIDE SEQUENCE [LARGE SCALE GENOMIC DNA]</scope>
    <source>
        <strain evidence="6 7">JCM 17158</strain>
    </source>
</reference>
<evidence type="ECO:0000256" key="4">
    <source>
        <dbReference type="ARBA" id="ARBA00022840"/>
    </source>
</evidence>
<dbReference type="SMART" id="SM00382">
    <property type="entry name" value="AAA"/>
    <property type="match status" value="1"/>
</dbReference>
<dbReference type="Proteomes" id="UP000051804">
    <property type="component" value="Unassembled WGS sequence"/>
</dbReference>
<dbReference type="Pfam" id="PF00005">
    <property type="entry name" value="ABC_tran"/>
    <property type="match status" value="1"/>
</dbReference>
<protein>
    <submittedName>
        <fullName evidence="6">Abc transporter, atp-binding protein</fullName>
    </submittedName>
</protein>
<dbReference type="PROSITE" id="PS00211">
    <property type="entry name" value="ABC_TRANSPORTER_1"/>
    <property type="match status" value="1"/>
</dbReference>
<dbReference type="InterPro" id="IPR003593">
    <property type="entry name" value="AAA+_ATPase"/>
</dbReference>
<evidence type="ECO:0000259" key="5">
    <source>
        <dbReference type="PROSITE" id="PS50893"/>
    </source>
</evidence>
<keyword evidence="7" id="KW-1185">Reference proteome</keyword>
<dbReference type="InterPro" id="IPR027417">
    <property type="entry name" value="P-loop_NTPase"/>
</dbReference>
<evidence type="ECO:0000313" key="6">
    <source>
        <dbReference type="EMBL" id="KRK73814.1"/>
    </source>
</evidence>
<dbReference type="SUPFAM" id="SSF52540">
    <property type="entry name" value="P-loop containing nucleoside triphosphate hydrolases"/>
    <property type="match status" value="1"/>
</dbReference>
<feature type="domain" description="ABC transporter" evidence="5">
    <location>
        <begin position="5"/>
        <end position="235"/>
    </location>
</feature>